<dbReference type="PANTHER" id="PTHR45436:SF10">
    <property type="entry name" value="HISTIDINE KINASE"/>
    <property type="match status" value="1"/>
</dbReference>
<keyword evidence="10 11" id="KW-0472">Membrane</keyword>
<evidence type="ECO:0000256" key="6">
    <source>
        <dbReference type="ARBA" id="ARBA00022679"/>
    </source>
</evidence>
<dbReference type="InterPro" id="IPR036890">
    <property type="entry name" value="HATPase_C_sf"/>
</dbReference>
<dbReference type="Gene3D" id="3.30.450.20">
    <property type="entry name" value="PAS domain"/>
    <property type="match status" value="1"/>
</dbReference>
<comment type="subcellular location">
    <subcellularLocation>
        <location evidence="2">Cell membrane</location>
        <topology evidence="2">Multi-pass membrane protein</topology>
    </subcellularLocation>
</comment>
<dbReference type="InterPro" id="IPR003594">
    <property type="entry name" value="HATPase_dom"/>
</dbReference>
<evidence type="ECO:0000256" key="2">
    <source>
        <dbReference type="ARBA" id="ARBA00004651"/>
    </source>
</evidence>
<evidence type="ECO:0000256" key="3">
    <source>
        <dbReference type="ARBA" id="ARBA00012438"/>
    </source>
</evidence>
<dbReference type="PROSITE" id="PS50109">
    <property type="entry name" value="HIS_KIN"/>
    <property type="match status" value="1"/>
</dbReference>
<reference evidence="13 14" key="1">
    <citation type="submission" date="2022-03" db="EMBL/GenBank/DDBJ databases">
        <title>Ignatzschineria rhizosphaerae HR5S32.</title>
        <authorList>
            <person name="Sun J.Q."/>
            <person name="Feng J.Y."/>
        </authorList>
    </citation>
    <scope>NUCLEOTIDE SEQUENCE [LARGE SCALE GENOMIC DNA]</scope>
    <source>
        <strain evidence="13 14">HR5S32</strain>
    </source>
</reference>
<dbReference type="SUPFAM" id="SSF47384">
    <property type="entry name" value="Homodimeric domain of signal transducing histidine kinase"/>
    <property type="match status" value="1"/>
</dbReference>
<keyword evidence="7 11" id="KW-0812">Transmembrane</keyword>
<dbReference type="SUPFAM" id="SSF55874">
    <property type="entry name" value="ATPase domain of HSP90 chaperone/DNA topoisomerase II/histidine kinase"/>
    <property type="match status" value="1"/>
</dbReference>
<gene>
    <name evidence="13" type="primary">creC</name>
    <name evidence="13" type="ORF">MMG00_06525</name>
</gene>
<dbReference type="GO" id="GO:0004673">
    <property type="term" value="F:protein histidine kinase activity"/>
    <property type="evidence" value="ECO:0007669"/>
    <property type="project" value="UniProtKB-EC"/>
</dbReference>
<evidence type="ECO:0000256" key="5">
    <source>
        <dbReference type="ARBA" id="ARBA00022553"/>
    </source>
</evidence>
<dbReference type="EC" id="2.7.13.3" evidence="3"/>
<organism evidence="13 14">
    <name type="scientific">Ignatzschineria rhizosphaerae</name>
    <dbReference type="NCBI Taxonomy" id="2923279"/>
    <lineage>
        <taxon>Bacteria</taxon>
        <taxon>Pseudomonadati</taxon>
        <taxon>Pseudomonadota</taxon>
        <taxon>Gammaproteobacteria</taxon>
        <taxon>Cardiobacteriales</taxon>
        <taxon>Ignatzschineriaceae</taxon>
        <taxon>Ignatzschineria</taxon>
    </lineage>
</organism>
<dbReference type="PRINTS" id="PR00344">
    <property type="entry name" value="BCTRLSENSOR"/>
</dbReference>
<evidence type="ECO:0000256" key="9">
    <source>
        <dbReference type="ARBA" id="ARBA00022989"/>
    </source>
</evidence>
<dbReference type="InterPro" id="IPR004358">
    <property type="entry name" value="Sig_transdc_His_kin-like_C"/>
</dbReference>
<name>A0ABY3X8V7_9GAMM</name>
<keyword evidence="8 13" id="KW-0418">Kinase</keyword>
<evidence type="ECO:0000256" key="11">
    <source>
        <dbReference type="SAM" id="Phobius"/>
    </source>
</evidence>
<keyword evidence="9 11" id="KW-1133">Transmembrane helix</keyword>
<dbReference type="SMART" id="SM00388">
    <property type="entry name" value="HisKA"/>
    <property type="match status" value="1"/>
</dbReference>
<dbReference type="Pfam" id="PF02518">
    <property type="entry name" value="HATPase_c"/>
    <property type="match status" value="1"/>
</dbReference>
<proteinExistence type="predicted"/>
<dbReference type="InterPro" id="IPR005467">
    <property type="entry name" value="His_kinase_dom"/>
</dbReference>
<keyword evidence="6 13" id="KW-0808">Transferase</keyword>
<dbReference type="CDD" id="cd00082">
    <property type="entry name" value="HisKA"/>
    <property type="match status" value="1"/>
</dbReference>
<feature type="transmembrane region" description="Helical" evidence="11">
    <location>
        <begin position="7"/>
        <end position="26"/>
    </location>
</feature>
<evidence type="ECO:0000313" key="14">
    <source>
        <dbReference type="Proteomes" id="UP000829542"/>
    </source>
</evidence>
<dbReference type="SMART" id="SM00387">
    <property type="entry name" value="HATPase_c"/>
    <property type="match status" value="1"/>
</dbReference>
<dbReference type="InterPro" id="IPR050428">
    <property type="entry name" value="TCS_sensor_his_kinase"/>
</dbReference>
<comment type="catalytic activity">
    <reaction evidence="1">
        <text>ATP + protein L-histidine = ADP + protein N-phospho-L-histidine.</text>
        <dbReference type="EC" id="2.7.13.3"/>
    </reaction>
</comment>
<dbReference type="Gene3D" id="3.30.565.10">
    <property type="entry name" value="Histidine kinase-like ATPase, C-terminal domain"/>
    <property type="match status" value="1"/>
</dbReference>
<dbReference type="PANTHER" id="PTHR45436">
    <property type="entry name" value="SENSOR HISTIDINE KINASE YKOH"/>
    <property type="match status" value="1"/>
</dbReference>
<sequence>MALSKRIFIFYFFFVALCGYFMVHLFSEQVYPSVRQTTEETLVDTANFLAEVVSFDLQDDKITPEYLQKRMESYQARDPRANIWGIEKNDVSLHIYITDSEGIVVFDSRNQAVGKDYSKWRDVYLTLRGQYGARSTTEALSSDPTVMSSTMYVGAPIYQNGEIIGVLTVSKPSHTTDAYIASAKAELTFFAIILLGTSLLLGAILSWWLGVSYRKLIDYASKLGKGEREVPPKFYGKDLNVLTSTLSNLRAELDGKEYIENYINTLTHELKSPLAAIRGASELLQNDLDPKTAQRFLHNIDREGARLQNLIDRVLHLSMVEKKQTLEVREPLHLSKLIDEVLSSYSVIITQKSLQVEIDIAPDLRFLGDHFLMTQALSNVIHNAVDFMPANGLLSITAEVIDNAIILQINNEGPQIPDYALSRLYERFYSLPRPDSGEKSTGLGLNFVKEVIALHHGKMRIENRMKGVNVTIEIPLGDSSIKPH</sequence>
<evidence type="ECO:0000256" key="7">
    <source>
        <dbReference type="ARBA" id="ARBA00022692"/>
    </source>
</evidence>
<dbReference type="Proteomes" id="UP000829542">
    <property type="component" value="Chromosome"/>
</dbReference>
<feature type="transmembrane region" description="Helical" evidence="11">
    <location>
        <begin position="187"/>
        <end position="209"/>
    </location>
</feature>
<evidence type="ECO:0000256" key="4">
    <source>
        <dbReference type="ARBA" id="ARBA00022475"/>
    </source>
</evidence>
<dbReference type="CDD" id="cd18773">
    <property type="entry name" value="PDC1_HK_sensor"/>
    <property type="match status" value="1"/>
</dbReference>
<evidence type="ECO:0000313" key="13">
    <source>
        <dbReference type="EMBL" id="UNM97492.1"/>
    </source>
</evidence>
<evidence type="ECO:0000259" key="12">
    <source>
        <dbReference type="PROSITE" id="PS50109"/>
    </source>
</evidence>
<accession>A0ABY3X8V7</accession>
<dbReference type="InterPro" id="IPR003661">
    <property type="entry name" value="HisK_dim/P_dom"/>
</dbReference>
<evidence type="ECO:0000256" key="10">
    <source>
        <dbReference type="ARBA" id="ARBA00023136"/>
    </source>
</evidence>
<keyword evidence="5" id="KW-0597">Phosphoprotein</keyword>
<dbReference type="EMBL" id="CP093379">
    <property type="protein sequence ID" value="UNM97492.1"/>
    <property type="molecule type" value="Genomic_DNA"/>
</dbReference>
<dbReference type="RefSeq" id="WP_242153098.1">
    <property type="nucleotide sequence ID" value="NZ_CP093379.1"/>
</dbReference>
<protein>
    <recommendedName>
        <fullName evidence="3">histidine kinase</fullName>
        <ecNumber evidence="3">2.7.13.3</ecNumber>
    </recommendedName>
</protein>
<dbReference type="InterPro" id="IPR029151">
    <property type="entry name" value="Sensor-like_sf"/>
</dbReference>
<keyword evidence="14" id="KW-1185">Reference proteome</keyword>
<evidence type="ECO:0000256" key="1">
    <source>
        <dbReference type="ARBA" id="ARBA00000085"/>
    </source>
</evidence>
<evidence type="ECO:0000256" key="8">
    <source>
        <dbReference type="ARBA" id="ARBA00022777"/>
    </source>
</evidence>
<keyword evidence="4" id="KW-1003">Cell membrane</keyword>
<dbReference type="NCBIfam" id="NF008312">
    <property type="entry name" value="PRK11100.1"/>
    <property type="match status" value="1"/>
</dbReference>
<dbReference type="Gene3D" id="1.10.287.130">
    <property type="match status" value="1"/>
</dbReference>
<dbReference type="InterPro" id="IPR036097">
    <property type="entry name" value="HisK_dim/P_sf"/>
</dbReference>
<dbReference type="SUPFAM" id="SSF103190">
    <property type="entry name" value="Sensory domain-like"/>
    <property type="match status" value="1"/>
</dbReference>
<dbReference type="Pfam" id="PF00512">
    <property type="entry name" value="HisKA"/>
    <property type="match status" value="1"/>
</dbReference>
<feature type="domain" description="Histidine kinase" evidence="12">
    <location>
        <begin position="265"/>
        <end position="478"/>
    </location>
</feature>